<keyword evidence="1" id="KW-0808">Transferase</keyword>
<feature type="compositionally biased region" description="Low complexity" evidence="3">
    <location>
        <begin position="898"/>
        <end position="915"/>
    </location>
</feature>
<dbReference type="HOGENOM" id="CLU_332373_0_0_1"/>
<evidence type="ECO:0000313" key="5">
    <source>
        <dbReference type="EMBL" id="EOA81489.1"/>
    </source>
</evidence>
<dbReference type="EMBL" id="KB908866">
    <property type="protein sequence ID" value="EOA81489.1"/>
    <property type="molecule type" value="Genomic_DNA"/>
</dbReference>
<dbReference type="Gene3D" id="3.10.110.10">
    <property type="entry name" value="Ubiquitin Conjugating Enzyme"/>
    <property type="match status" value="1"/>
</dbReference>
<dbReference type="GeneID" id="19401863"/>
<feature type="compositionally biased region" description="Low complexity" evidence="3">
    <location>
        <begin position="61"/>
        <end position="73"/>
    </location>
</feature>
<dbReference type="STRING" id="671987.R0JVH3"/>
<accession>R0JVH3</accession>
<dbReference type="InterPro" id="IPR000608">
    <property type="entry name" value="UBC"/>
</dbReference>
<keyword evidence="6" id="KW-1185">Reference proteome</keyword>
<feature type="compositionally biased region" description="Gly residues" evidence="3">
    <location>
        <begin position="964"/>
        <end position="998"/>
    </location>
</feature>
<dbReference type="PANTHER" id="PTHR46116:SF15">
    <property type="entry name" value="(E3-INDEPENDENT) E2 UBIQUITIN-CONJUGATING ENZYME"/>
    <property type="match status" value="1"/>
</dbReference>
<dbReference type="CDD" id="cd23810">
    <property type="entry name" value="UBCc_BIRC6"/>
    <property type="match status" value="1"/>
</dbReference>
<dbReference type="SMART" id="SM00212">
    <property type="entry name" value="UBCc"/>
    <property type="match status" value="1"/>
</dbReference>
<feature type="region of interest" description="Disordered" evidence="3">
    <location>
        <begin position="218"/>
        <end position="251"/>
    </location>
</feature>
<keyword evidence="2" id="KW-0833">Ubl conjugation pathway</keyword>
<evidence type="ECO:0000256" key="2">
    <source>
        <dbReference type="ARBA" id="ARBA00022786"/>
    </source>
</evidence>
<dbReference type="RefSeq" id="XP_008030941.1">
    <property type="nucleotide sequence ID" value="XM_008032750.1"/>
</dbReference>
<reference evidence="5 6" key="2">
    <citation type="journal article" date="2013" name="PLoS Genet.">
        <title>Comparative genome structure, secondary metabolite, and effector coding capacity across Cochliobolus pathogens.</title>
        <authorList>
            <person name="Condon B.J."/>
            <person name="Leng Y."/>
            <person name="Wu D."/>
            <person name="Bushley K.E."/>
            <person name="Ohm R.A."/>
            <person name="Otillar R."/>
            <person name="Martin J."/>
            <person name="Schackwitz W."/>
            <person name="Grimwood J."/>
            <person name="MohdZainudin N."/>
            <person name="Xue C."/>
            <person name="Wang R."/>
            <person name="Manning V.A."/>
            <person name="Dhillon B."/>
            <person name="Tu Z.J."/>
            <person name="Steffenson B.J."/>
            <person name="Salamov A."/>
            <person name="Sun H."/>
            <person name="Lowry S."/>
            <person name="LaButti K."/>
            <person name="Han J."/>
            <person name="Copeland A."/>
            <person name="Lindquist E."/>
            <person name="Barry K."/>
            <person name="Schmutz J."/>
            <person name="Baker S.E."/>
            <person name="Ciuffetti L.M."/>
            <person name="Grigoriev I.V."/>
            <person name="Zhong S."/>
            <person name="Turgeon B.G."/>
        </authorList>
    </citation>
    <scope>NUCLEOTIDE SEQUENCE [LARGE SCALE GENOMIC DNA]</scope>
    <source>
        <strain evidence="6">28A</strain>
    </source>
</reference>
<dbReference type="Proteomes" id="UP000016935">
    <property type="component" value="Unassembled WGS sequence"/>
</dbReference>
<evidence type="ECO:0000256" key="1">
    <source>
        <dbReference type="ARBA" id="ARBA00022679"/>
    </source>
</evidence>
<dbReference type="OrthoDB" id="47801at2759"/>
<dbReference type="AlphaFoldDB" id="R0JVH3"/>
<dbReference type="SUPFAM" id="SSF54495">
    <property type="entry name" value="UBC-like"/>
    <property type="match status" value="1"/>
</dbReference>
<feature type="compositionally biased region" description="Polar residues" evidence="3">
    <location>
        <begin position="220"/>
        <end position="231"/>
    </location>
</feature>
<sequence>MNAKNVEEAEYNPYHLLDEALSAGWESTDVLSAGAQQPFNSRTTSQDIAKCEKIIQERTRQQQSTSHSSSSASDTPVGRPAGESEDDKTRVAKYEQETASNYLTRNSFAEFTHHIKSAWCRTCKEPFFSSELDIRTLFQDWADGVVKQLSCVIKCKSCGTSSCIACIPEPFSRPSKIGFQEKKQCVSWCCVGGRLFIIWVLLCGFDRHLHESKKIGVTDNKANSDATSKKSNPNKKGKRPRRDASGMLHQSFMPRGRGYGTNADGISDLEDIEDIDMEDYLELVKSYDFFAEHGHMPSQSKPPLIGDKKAKGIAKARSAQMSEDRFGMLILGFLTDLLPSLERATRFDFNPPGAVLEMLQGSKILTYCTELLRNDSIIDIVKREHLYQTLFSFMTMMGSHPKTSEGLFAPRSTRPETIDLLTLSFCAAAPEPEERVPALASYLHIIYKPSSLVLKSANSKEDDFASDDGQTMLRICHQVSKLALFIEVNTRTEDKNTAAAIPEDLVIRGVEEKDIFPTHKYAQNAKSLTFSQPGRFKRIITEISTLQTSLPPGIYVRYCENRPDVLKCAIIGPLGTPYENGIFEFDFYCGPNFPNSPPYVSFKGTGGGTISINPNLYADGKVCLSLLGTWTGEPWKPGESTLLQVLISIQAMILCEEPWYNEPGREVGYHQSTAGSPSERYNQKLQGDTIRYALLEWLEKPPGLWKDVVAHHFTQHGDAILKRVEEWANDIEKQPLKRSQRTGADFQDWSEFENSYLYALGNTVMTSAVYSMMSSLETALQSYGATYKIKCVAPPPTPKPPGSKPLLPNPGALPSFVSPPSLMPHPGSFPSMPHTPPQPQPPPPPVPQFMQSTAQHVNYAPASPGHGGYVGRGQIPSHNTSTPGMWGLCMPPHAGYTPESSSGPPSSNTRSAAARGRGRDAVGSGGRGGPFHHGPGPFGRGGGVLGPSSNDGPGLFPGIFFESIGGGRGGGRGGGHGPGTGNLGGNGGRGGRGGRGSG</sequence>
<evidence type="ECO:0000256" key="3">
    <source>
        <dbReference type="SAM" id="MobiDB-lite"/>
    </source>
</evidence>
<organism evidence="5 6">
    <name type="scientific">Exserohilum turcicum (strain 28A)</name>
    <name type="common">Northern leaf blight fungus</name>
    <name type="synonym">Setosphaeria turcica</name>
    <dbReference type="NCBI Taxonomy" id="671987"/>
    <lineage>
        <taxon>Eukaryota</taxon>
        <taxon>Fungi</taxon>
        <taxon>Dikarya</taxon>
        <taxon>Ascomycota</taxon>
        <taxon>Pezizomycotina</taxon>
        <taxon>Dothideomycetes</taxon>
        <taxon>Pleosporomycetidae</taxon>
        <taxon>Pleosporales</taxon>
        <taxon>Pleosporineae</taxon>
        <taxon>Pleosporaceae</taxon>
        <taxon>Exserohilum</taxon>
    </lineage>
</organism>
<dbReference type="Pfam" id="PF00179">
    <property type="entry name" value="UQ_con"/>
    <property type="match status" value="1"/>
</dbReference>
<dbReference type="PROSITE" id="PS50127">
    <property type="entry name" value="UBC_2"/>
    <property type="match status" value="1"/>
</dbReference>
<evidence type="ECO:0000313" key="6">
    <source>
        <dbReference type="Proteomes" id="UP000016935"/>
    </source>
</evidence>
<proteinExistence type="predicted"/>
<dbReference type="PANTHER" id="PTHR46116">
    <property type="entry name" value="(E3-INDEPENDENT) E2 UBIQUITIN-CONJUGATING ENZYME"/>
    <property type="match status" value="1"/>
</dbReference>
<feature type="compositionally biased region" description="Basic residues" evidence="3">
    <location>
        <begin position="232"/>
        <end position="241"/>
    </location>
</feature>
<feature type="region of interest" description="Disordered" evidence="3">
    <location>
        <begin position="796"/>
        <end position="998"/>
    </location>
</feature>
<evidence type="ECO:0000259" key="4">
    <source>
        <dbReference type="PROSITE" id="PS50127"/>
    </source>
</evidence>
<reference evidence="5 6" key="1">
    <citation type="journal article" date="2012" name="PLoS Pathog.">
        <title>Diverse lifestyles and strategies of plant pathogenesis encoded in the genomes of eighteen Dothideomycetes fungi.</title>
        <authorList>
            <person name="Ohm R.A."/>
            <person name="Feau N."/>
            <person name="Henrissat B."/>
            <person name="Schoch C.L."/>
            <person name="Horwitz B.A."/>
            <person name="Barry K.W."/>
            <person name="Condon B.J."/>
            <person name="Copeland A.C."/>
            <person name="Dhillon B."/>
            <person name="Glaser F."/>
            <person name="Hesse C.N."/>
            <person name="Kosti I."/>
            <person name="LaButti K."/>
            <person name="Lindquist E.A."/>
            <person name="Lucas S."/>
            <person name="Salamov A.A."/>
            <person name="Bradshaw R.E."/>
            <person name="Ciuffetti L."/>
            <person name="Hamelin R.C."/>
            <person name="Kema G.H.J."/>
            <person name="Lawrence C."/>
            <person name="Scott J.A."/>
            <person name="Spatafora J.W."/>
            <person name="Turgeon B.G."/>
            <person name="de Wit P.J.G.M."/>
            <person name="Zhong S."/>
            <person name="Goodwin S.B."/>
            <person name="Grigoriev I.V."/>
        </authorList>
    </citation>
    <scope>NUCLEOTIDE SEQUENCE [LARGE SCALE GENOMIC DNA]</scope>
    <source>
        <strain evidence="6">28A</strain>
    </source>
</reference>
<dbReference type="InterPro" id="IPR016135">
    <property type="entry name" value="UBQ-conjugating_enzyme/RWD"/>
</dbReference>
<feature type="region of interest" description="Disordered" evidence="3">
    <location>
        <begin position="57"/>
        <end position="91"/>
    </location>
</feature>
<protein>
    <recommendedName>
        <fullName evidence="4">UBC core domain-containing protein</fullName>
    </recommendedName>
</protein>
<dbReference type="eggNOG" id="KOG0895">
    <property type="taxonomic scope" value="Eukaryota"/>
</dbReference>
<feature type="domain" description="UBC core" evidence="4">
    <location>
        <begin position="534"/>
        <end position="694"/>
    </location>
</feature>
<feature type="compositionally biased region" description="Pro residues" evidence="3">
    <location>
        <begin position="833"/>
        <end position="847"/>
    </location>
</feature>
<dbReference type="GO" id="GO:0061631">
    <property type="term" value="F:ubiquitin conjugating enzyme activity"/>
    <property type="evidence" value="ECO:0007669"/>
    <property type="project" value="TreeGrafter"/>
</dbReference>
<feature type="compositionally biased region" description="Gly residues" evidence="3">
    <location>
        <begin position="923"/>
        <end position="945"/>
    </location>
</feature>
<gene>
    <name evidence="5" type="ORF">SETTUDRAFT_181688</name>
</gene>
<name>R0JVH3_EXST2</name>